<dbReference type="SUPFAM" id="SSF47413">
    <property type="entry name" value="lambda repressor-like DNA-binding domains"/>
    <property type="match status" value="1"/>
</dbReference>
<sequence length="415" mass="44767">MNDNLLLRLRLQSGMTQEELSERSGISVRTIRNFERGLIQRPRRSSVDMLLDVLDPSLKEKLRSAPVDDLGMPVGMAAEWLKLVGPEPGVWRGSRPPRSSLVGRRAETELLAGLAVEQQVVIVTGPGGVGKSRVALAAAESAGSELRDGVAVVELGLIPGERDLAGPAVLELAEQAVADLLGEEAAAGGRQQLLLVLDNAEHLPETVPLLVDWLLARNPGVHVLVTARRAPSVDGAVLCELAPLGPEAAVELLLERLRTGCPDLDLSADSERLIALVGLLDGLPRLIEFAAHRLRMVPLESLLADGQAVRLLSSGDQRTLPHQRTPEASLRWSLDLLGRRHERLLAQLARGSRGSFRVGELEVDPGEFSELEVVGLLADLAETSLLQVDRSGQYRYRMLRHVRTFLDGPGALAGA</sequence>
<dbReference type="Proteomes" id="UP001592528">
    <property type="component" value="Unassembled WGS sequence"/>
</dbReference>
<dbReference type="SUPFAM" id="SSF52540">
    <property type="entry name" value="P-loop containing nucleoside triphosphate hydrolases"/>
    <property type="match status" value="1"/>
</dbReference>
<evidence type="ECO:0000313" key="2">
    <source>
        <dbReference type="EMBL" id="MFC1400697.1"/>
    </source>
</evidence>
<dbReference type="SMART" id="SM00530">
    <property type="entry name" value="HTH_XRE"/>
    <property type="match status" value="1"/>
</dbReference>
<protein>
    <submittedName>
        <fullName evidence="2">Helix-turn-helix domain-containing protein</fullName>
    </submittedName>
</protein>
<comment type="caution">
    <text evidence="2">The sequence shown here is derived from an EMBL/GenBank/DDBJ whole genome shotgun (WGS) entry which is preliminary data.</text>
</comment>
<dbReference type="InterPro" id="IPR001387">
    <property type="entry name" value="Cro/C1-type_HTH"/>
</dbReference>
<accession>A0ABV6UGY7</accession>
<name>A0ABV6UGY7_9ACTN</name>
<dbReference type="CDD" id="cd00093">
    <property type="entry name" value="HTH_XRE"/>
    <property type="match status" value="1"/>
</dbReference>
<organism evidence="2 3">
    <name type="scientific">Streptacidiphilus cavernicola</name>
    <dbReference type="NCBI Taxonomy" id="3342716"/>
    <lineage>
        <taxon>Bacteria</taxon>
        <taxon>Bacillati</taxon>
        <taxon>Actinomycetota</taxon>
        <taxon>Actinomycetes</taxon>
        <taxon>Kitasatosporales</taxon>
        <taxon>Streptomycetaceae</taxon>
        <taxon>Streptacidiphilus</taxon>
    </lineage>
</organism>
<dbReference type="PANTHER" id="PTHR47691">
    <property type="entry name" value="REGULATOR-RELATED"/>
    <property type="match status" value="1"/>
</dbReference>
<dbReference type="Gene3D" id="3.40.50.300">
    <property type="entry name" value="P-loop containing nucleotide triphosphate hydrolases"/>
    <property type="match status" value="1"/>
</dbReference>
<proteinExistence type="predicted"/>
<evidence type="ECO:0000313" key="3">
    <source>
        <dbReference type="Proteomes" id="UP001592528"/>
    </source>
</evidence>
<gene>
    <name evidence="2" type="ORF">ACEZDJ_05290</name>
</gene>
<dbReference type="RefSeq" id="WP_051725249.1">
    <property type="nucleotide sequence ID" value="NZ_JBHEZZ010000002.1"/>
</dbReference>
<dbReference type="Gene3D" id="1.10.260.40">
    <property type="entry name" value="lambda repressor-like DNA-binding domains"/>
    <property type="match status" value="1"/>
</dbReference>
<evidence type="ECO:0000259" key="1">
    <source>
        <dbReference type="PROSITE" id="PS50943"/>
    </source>
</evidence>
<feature type="domain" description="HTH cro/C1-type" evidence="1">
    <location>
        <begin position="6"/>
        <end position="61"/>
    </location>
</feature>
<dbReference type="PANTHER" id="PTHR47691:SF3">
    <property type="entry name" value="HTH-TYPE TRANSCRIPTIONAL REGULATOR RV0890C-RELATED"/>
    <property type="match status" value="1"/>
</dbReference>
<dbReference type="EMBL" id="JBHEZZ010000002">
    <property type="protein sequence ID" value="MFC1400697.1"/>
    <property type="molecule type" value="Genomic_DNA"/>
</dbReference>
<dbReference type="InterPro" id="IPR010982">
    <property type="entry name" value="Lambda_DNA-bd_dom_sf"/>
</dbReference>
<dbReference type="Pfam" id="PF01381">
    <property type="entry name" value="HTH_3"/>
    <property type="match status" value="1"/>
</dbReference>
<keyword evidence="3" id="KW-1185">Reference proteome</keyword>
<dbReference type="PROSITE" id="PS50943">
    <property type="entry name" value="HTH_CROC1"/>
    <property type="match status" value="1"/>
</dbReference>
<dbReference type="InterPro" id="IPR027417">
    <property type="entry name" value="P-loop_NTPase"/>
</dbReference>
<reference evidence="2 3" key="1">
    <citation type="submission" date="2024-09" db="EMBL/GenBank/DDBJ databases">
        <authorList>
            <person name="Lee S.D."/>
        </authorList>
    </citation>
    <scope>NUCLEOTIDE SEQUENCE [LARGE SCALE GENOMIC DNA]</scope>
    <source>
        <strain evidence="2 3">N1-5</strain>
    </source>
</reference>